<keyword evidence="5" id="KW-1015">Disulfide bond</keyword>
<dbReference type="AlphaFoldDB" id="A0AA36DMT5"/>
<dbReference type="Proteomes" id="UP001176961">
    <property type="component" value="Unassembled WGS sequence"/>
</dbReference>
<dbReference type="CDD" id="cd00109">
    <property type="entry name" value="Kunitz-type"/>
    <property type="match status" value="2"/>
</dbReference>
<keyword evidence="4" id="KW-0722">Serine protease inhibitor</keyword>
<feature type="region of interest" description="Disordered" evidence="6">
    <location>
        <begin position="406"/>
        <end position="438"/>
    </location>
</feature>
<feature type="compositionally biased region" description="Polar residues" evidence="6">
    <location>
        <begin position="453"/>
        <end position="468"/>
    </location>
</feature>
<dbReference type="InterPro" id="IPR002223">
    <property type="entry name" value="Kunitz_BPTI"/>
</dbReference>
<organism evidence="8 9">
    <name type="scientific">Cylicocyclus nassatus</name>
    <name type="common">Nematode worm</name>
    <dbReference type="NCBI Taxonomy" id="53992"/>
    <lineage>
        <taxon>Eukaryota</taxon>
        <taxon>Metazoa</taxon>
        <taxon>Ecdysozoa</taxon>
        <taxon>Nematoda</taxon>
        <taxon>Chromadorea</taxon>
        <taxon>Rhabditida</taxon>
        <taxon>Rhabditina</taxon>
        <taxon>Rhabditomorpha</taxon>
        <taxon>Strongyloidea</taxon>
        <taxon>Strongylidae</taxon>
        <taxon>Cylicocyclus</taxon>
    </lineage>
</organism>
<feature type="region of interest" description="Disordered" evidence="6">
    <location>
        <begin position="608"/>
        <end position="627"/>
    </location>
</feature>
<feature type="region of interest" description="Disordered" evidence="6">
    <location>
        <begin position="756"/>
        <end position="775"/>
    </location>
</feature>
<feature type="domain" description="BPTI/Kunitz inhibitor" evidence="7">
    <location>
        <begin position="83"/>
        <end position="133"/>
    </location>
</feature>
<sequence>MLLLWLLFAASDAQELLSNPRCNLPLDRGSCDQFTVQWYYDRYDHRCRRFHYGGCEGNENRFNTLEECNAACHFEPTSNRERCFQPHDPGECNNDFERWFFDANKKQCVCSWWTGCGGNSNLFYSYPHCMYYCGEFAEHGPGMDENYWARRNKSIFPHASLAEVALAGSHFRIPQRPQQRFHIRRERSLSDWSLQDSERENYGLEQQLPDQRSQNYEQALRRTREEDSSESYLQSSMNGDQGDYQRAQFQQGAQSASEQQLAAYRPPDSTNGDQRARYQQTNGQRSSTYAFADKQQASYPQSVVDGQPSGVGGRGGGYQHAAPTDGDQRARYQQTNGQRSSTYAFADKQQASYPQSVIDGQPSGVGGRGGGYQHAASADGDQRAWYQQANGQRSSSYAFADKQQASYPQSVVDGQPSGIGGGGGGYQHAASSNGDRQTHYRQSVSLNGDHRTQYQQSATPNGRTTVITRNGPGYTDQRVEQQQWSQKVQPSSRYSEFRSSSSRTYAAQSHFHSTSVQGGYPQQTSNGWYSQLPRARGDRIYRFDSGPVTRRHANGITTMNRQTILIAQHRQPRMRFAQELPGLVELTHISSPGFHTMAPPLRKKLKKLKKKKIPPRLINPKQSMQNLDSSFKMEPAPIQNSRSEQSITPTRRRSQISRERTNRGEDHRNIPQQDSPSNRQEEKKHNNFTIKENIAPTLPAIVLPPAIQPTPSLAPTLPPIVLPPAPTLLTPTLPPIVLPPATQPTLSLTLPLLTPNTPSTTVTTPEPPSLPPTPRQAEVRNMVIDAGVLFKTSPRPTTRVEAEPIELIRPVVTSVPAKKVNFDEVLAMDAEYYDEYEEPIDEPVNSSEPNTEILTTKAFGRTTTPASAVRSTKSTIPPIVVPPPDNARIDDRSANLIPERRKGAENQLVNLVPPTTFEHKQAVPAQSIEWTPIVFPVDHQTSTTHSTATEDYPENVEFDIQTVGIEG</sequence>
<comment type="subcellular location">
    <subcellularLocation>
        <location evidence="1">Secreted</location>
    </subcellularLocation>
</comment>
<dbReference type="PANTHER" id="PTHR10083">
    <property type="entry name" value="KUNITZ-TYPE PROTEASE INHIBITOR-RELATED"/>
    <property type="match status" value="1"/>
</dbReference>
<evidence type="ECO:0000256" key="4">
    <source>
        <dbReference type="ARBA" id="ARBA00022900"/>
    </source>
</evidence>
<evidence type="ECO:0000256" key="6">
    <source>
        <dbReference type="SAM" id="MobiDB-lite"/>
    </source>
</evidence>
<feature type="compositionally biased region" description="Basic and acidic residues" evidence="6">
    <location>
        <begin position="656"/>
        <end position="669"/>
    </location>
</feature>
<feature type="compositionally biased region" description="Polar residues" evidence="6">
    <location>
        <begin position="480"/>
        <end position="490"/>
    </location>
</feature>
<reference evidence="8" key="1">
    <citation type="submission" date="2023-07" db="EMBL/GenBank/DDBJ databases">
        <authorList>
            <consortium name="CYATHOMIX"/>
        </authorList>
    </citation>
    <scope>NUCLEOTIDE SEQUENCE</scope>
    <source>
        <strain evidence="8">N/A</strain>
    </source>
</reference>
<comment type="caution">
    <text evidence="8">The sequence shown here is derived from an EMBL/GenBank/DDBJ whole genome shotgun (WGS) entry which is preliminary data.</text>
</comment>
<keyword evidence="3" id="KW-0646">Protease inhibitor</keyword>
<feature type="compositionally biased region" description="Polar residues" evidence="6">
    <location>
        <begin position="230"/>
        <end position="239"/>
    </location>
</feature>
<feature type="region of interest" description="Disordered" evidence="6">
    <location>
        <begin position="635"/>
        <end position="684"/>
    </location>
</feature>
<evidence type="ECO:0000256" key="2">
    <source>
        <dbReference type="ARBA" id="ARBA00022525"/>
    </source>
</evidence>
<evidence type="ECO:0000313" key="9">
    <source>
        <dbReference type="Proteomes" id="UP001176961"/>
    </source>
</evidence>
<feature type="compositionally biased region" description="Polar residues" evidence="6">
    <location>
        <begin position="504"/>
        <end position="524"/>
    </location>
</feature>
<feature type="compositionally biased region" description="Polar residues" evidence="6">
    <location>
        <begin position="429"/>
        <end position="438"/>
    </location>
</feature>
<name>A0AA36DMT5_CYLNA</name>
<dbReference type="SUPFAM" id="SSF57362">
    <property type="entry name" value="BPTI-like"/>
    <property type="match status" value="2"/>
</dbReference>
<dbReference type="InterPro" id="IPR036880">
    <property type="entry name" value="Kunitz_BPTI_sf"/>
</dbReference>
<feature type="compositionally biased region" description="Low complexity" evidence="6">
    <location>
        <begin position="491"/>
        <end position="503"/>
    </location>
</feature>
<dbReference type="GO" id="GO:0005615">
    <property type="term" value="C:extracellular space"/>
    <property type="evidence" value="ECO:0007669"/>
    <property type="project" value="TreeGrafter"/>
</dbReference>
<evidence type="ECO:0000259" key="7">
    <source>
        <dbReference type="PROSITE" id="PS50279"/>
    </source>
</evidence>
<feature type="compositionally biased region" description="Polar residues" evidence="6">
    <location>
        <begin position="247"/>
        <end position="260"/>
    </location>
</feature>
<dbReference type="PROSITE" id="PS50279">
    <property type="entry name" value="BPTI_KUNITZ_2"/>
    <property type="match status" value="2"/>
</dbReference>
<feature type="region of interest" description="Disordered" evidence="6">
    <location>
        <begin position="450"/>
        <end position="524"/>
    </location>
</feature>
<evidence type="ECO:0000256" key="3">
    <source>
        <dbReference type="ARBA" id="ARBA00022690"/>
    </source>
</evidence>
<feature type="compositionally biased region" description="Gly residues" evidence="6">
    <location>
        <begin position="363"/>
        <end position="372"/>
    </location>
</feature>
<feature type="region of interest" description="Disordered" evidence="6">
    <location>
        <begin position="202"/>
        <end position="341"/>
    </location>
</feature>
<evidence type="ECO:0000256" key="1">
    <source>
        <dbReference type="ARBA" id="ARBA00004613"/>
    </source>
</evidence>
<dbReference type="Gene3D" id="4.10.410.10">
    <property type="entry name" value="Pancreatic trypsin inhibitor Kunitz domain"/>
    <property type="match status" value="2"/>
</dbReference>
<feature type="compositionally biased region" description="Polar residues" evidence="6">
    <location>
        <begin position="638"/>
        <end position="649"/>
    </location>
</feature>
<feature type="domain" description="BPTI/Kunitz inhibitor" evidence="7">
    <location>
        <begin position="22"/>
        <end position="72"/>
    </location>
</feature>
<feature type="region of interest" description="Disordered" evidence="6">
    <location>
        <begin position="355"/>
        <end position="381"/>
    </location>
</feature>
<feature type="compositionally biased region" description="Pro residues" evidence="6">
    <location>
        <begin position="765"/>
        <end position="774"/>
    </location>
</feature>
<keyword evidence="9" id="KW-1185">Reference proteome</keyword>
<feature type="compositionally biased region" description="Gly residues" evidence="6">
    <location>
        <begin position="309"/>
        <end position="318"/>
    </location>
</feature>
<accession>A0AA36DMT5</accession>
<protein>
    <recommendedName>
        <fullName evidence="7">BPTI/Kunitz inhibitor domain-containing protein</fullName>
    </recommendedName>
</protein>
<dbReference type="PANTHER" id="PTHR10083:SF381">
    <property type="entry name" value="BPTI_KUNITZ INHIBITOR DOMAIN-CONTAINING PROTEIN"/>
    <property type="match status" value="1"/>
</dbReference>
<evidence type="ECO:0000313" key="8">
    <source>
        <dbReference type="EMBL" id="CAJ0590576.1"/>
    </source>
</evidence>
<feature type="compositionally biased region" description="Polar residues" evidence="6">
    <location>
        <begin position="208"/>
        <end position="217"/>
    </location>
</feature>
<dbReference type="PRINTS" id="PR00759">
    <property type="entry name" value="BASICPTASE"/>
</dbReference>
<feature type="compositionally biased region" description="Gly residues" evidence="6">
    <location>
        <begin position="417"/>
        <end position="426"/>
    </location>
</feature>
<dbReference type="Pfam" id="PF00014">
    <property type="entry name" value="Kunitz_BPTI"/>
    <property type="match status" value="2"/>
</dbReference>
<proteinExistence type="predicted"/>
<dbReference type="InterPro" id="IPR050098">
    <property type="entry name" value="TFPI/VKTCI-like"/>
</dbReference>
<dbReference type="EMBL" id="CATQJL010000001">
    <property type="protein sequence ID" value="CAJ0590576.1"/>
    <property type="molecule type" value="Genomic_DNA"/>
</dbReference>
<dbReference type="GO" id="GO:0004867">
    <property type="term" value="F:serine-type endopeptidase inhibitor activity"/>
    <property type="evidence" value="ECO:0007669"/>
    <property type="project" value="UniProtKB-KW"/>
</dbReference>
<gene>
    <name evidence="8" type="ORF">CYNAS_LOCUS2559</name>
</gene>
<dbReference type="PROSITE" id="PS00280">
    <property type="entry name" value="BPTI_KUNITZ_1"/>
    <property type="match status" value="1"/>
</dbReference>
<feature type="compositionally biased region" description="Polar residues" evidence="6">
    <location>
        <begin position="268"/>
        <end position="301"/>
    </location>
</feature>
<dbReference type="SMART" id="SM00131">
    <property type="entry name" value="KU"/>
    <property type="match status" value="2"/>
</dbReference>
<dbReference type="InterPro" id="IPR020901">
    <property type="entry name" value="Prtase_inh_Kunz-CS"/>
</dbReference>
<keyword evidence="2" id="KW-0964">Secreted</keyword>
<evidence type="ECO:0000256" key="5">
    <source>
        <dbReference type="ARBA" id="ARBA00023157"/>
    </source>
</evidence>
<feature type="compositionally biased region" description="Polar residues" evidence="6">
    <location>
        <begin position="331"/>
        <end position="341"/>
    </location>
</feature>
<dbReference type="FunFam" id="4.10.410.10:FF:000020">
    <property type="entry name" value="Collagen, type VI, alpha 3"/>
    <property type="match status" value="1"/>
</dbReference>